<organism evidence="2 3">
    <name type="scientific">Celerinatantimonas yamalensis</name>
    <dbReference type="NCBI Taxonomy" id="559956"/>
    <lineage>
        <taxon>Bacteria</taxon>
        <taxon>Pseudomonadati</taxon>
        <taxon>Pseudomonadota</taxon>
        <taxon>Gammaproteobacteria</taxon>
        <taxon>Celerinatantimonadaceae</taxon>
        <taxon>Celerinatantimonas</taxon>
    </lineage>
</organism>
<evidence type="ECO:0000313" key="2">
    <source>
        <dbReference type="EMBL" id="MFM2484323.1"/>
    </source>
</evidence>
<dbReference type="RefSeq" id="WP_408622455.1">
    <property type="nucleotide sequence ID" value="NZ_JBEQCT010000001.1"/>
</dbReference>
<dbReference type="PANTHER" id="PTHR43792:SF1">
    <property type="entry name" value="N-ACETYLTRANSFERASE DOMAIN-CONTAINING PROTEIN"/>
    <property type="match status" value="1"/>
</dbReference>
<sequence>MGMETQRLVLRQWRRDDYAHYAKLNADQQVMRYFPTTLSKQQSNLQAQRIQHLIAENGWGFWAVELKSTGQFIGFVGLHRQAEDSGIPNAPFVEIGWRLAAEFWGEGYAPEAAEKALEFAFNTLAVPCVYAFTALANIPSQRVMEKIGMVNTHQDFNHPQLATGHWLERHCLYQMTRSR</sequence>
<dbReference type="SUPFAM" id="SSF55729">
    <property type="entry name" value="Acyl-CoA N-acyltransferases (Nat)"/>
    <property type="match status" value="1"/>
</dbReference>
<reference evidence="2 3" key="1">
    <citation type="journal article" date="2013" name="Int. J. Syst. Evol. Microbiol.">
        <title>Celerinatantimonas yamalensis sp. nov., a cold-adapted diazotrophic bacterium from a cold permafrost brine.</title>
        <authorList>
            <person name="Shcherbakova V."/>
            <person name="Chuvilskaya N."/>
            <person name="Rivkina E."/>
            <person name="Demidov N."/>
            <person name="Uchaeva V."/>
            <person name="Suetin S."/>
            <person name="Suzina N."/>
            <person name="Gilichinsky D."/>
        </authorList>
    </citation>
    <scope>NUCLEOTIDE SEQUENCE [LARGE SCALE GENOMIC DNA]</scope>
    <source>
        <strain evidence="2 3">C7</strain>
    </source>
</reference>
<dbReference type="Gene3D" id="3.40.630.30">
    <property type="match status" value="1"/>
</dbReference>
<dbReference type="Proteomes" id="UP001629953">
    <property type="component" value="Unassembled WGS sequence"/>
</dbReference>
<dbReference type="Pfam" id="PF13302">
    <property type="entry name" value="Acetyltransf_3"/>
    <property type="match status" value="1"/>
</dbReference>
<name>A0ABW9G5J2_9GAMM</name>
<evidence type="ECO:0000259" key="1">
    <source>
        <dbReference type="PROSITE" id="PS51186"/>
    </source>
</evidence>
<proteinExistence type="predicted"/>
<dbReference type="PANTHER" id="PTHR43792">
    <property type="entry name" value="GNAT FAMILY, PUTATIVE (AFU_ORTHOLOGUE AFUA_3G00765)-RELATED-RELATED"/>
    <property type="match status" value="1"/>
</dbReference>
<accession>A0ABW9G5J2</accession>
<keyword evidence="3" id="KW-1185">Reference proteome</keyword>
<dbReference type="InterPro" id="IPR000182">
    <property type="entry name" value="GNAT_dom"/>
</dbReference>
<gene>
    <name evidence="2" type="ORF">ABUE30_04445</name>
</gene>
<evidence type="ECO:0000313" key="3">
    <source>
        <dbReference type="Proteomes" id="UP001629953"/>
    </source>
</evidence>
<feature type="domain" description="N-acetyltransferase" evidence="1">
    <location>
        <begin position="8"/>
        <end position="178"/>
    </location>
</feature>
<dbReference type="EMBL" id="JBEQCT010000001">
    <property type="protein sequence ID" value="MFM2484323.1"/>
    <property type="molecule type" value="Genomic_DNA"/>
</dbReference>
<dbReference type="PROSITE" id="PS51186">
    <property type="entry name" value="GNAT"/>
    <property type="match status" value="1"/>
</dbReference>
<dbReference type="InterPro" id="IPR016181">
    <property type="entry name" value="Acyl_CoA_acyltransferase"/>
</dbReference>
<protein>
    <submittedName>
        <fullName evidence="2">GNAT family N-acetyltransferase</fullName>
    </submittedName>
</protein>
<dbReference type="InterPro" id="IPR051531">
    <property type="entry name" value="N-acetyltransferase"/>
</dbReference>
<comment type="caution">
    <text evidence="2">The sequence shown here is derived from an EMBL/GenBank/DDBJ whole genome shotgun (WGS) entry which is preliminary data.</text>
</comment>